<keyword evidence="1" id="KW-1133">Transmembrane helix</keyword>
<dbReference type="InterPro" id="IPR051200">
    <property type="entry name" value="Host-pathogen_enzymatic-act"/>
</dbReference>
<dbReference type="InterPro" id="IPR015943">
    <property type="entry name" value="WD40/YVTN_repeat-like_dom_sf"/>
</dbReference>
<name>A0A6P2BVM1_9ACTN</name>
<dbReference type="SUPFAM" id="SSF50969">
    <property type="entry name" value="YVTN repeat-like/Quinoprotein amine dehydrogenase"/>
    <property type="match status" value="1"/>
</dbReference>
<feature type="transmembrane region" description="Helical" evidence="1">
    <location>
        <begin position="20"/>
        <end position="44"/>
    </location>
</feature>
<dbReference type="OrthoDB" id="4649568at2"/>
<evidence type="ECO:0008006" key="4">
    <source>
        <dbReference type="Google" id="ProtNLM"/>
    </source>
</evidence>
<organism evidence="2 3">
    <name type="scientific">Trebonia kvetii</name>
    <dbReference type="NCBI Taxonomy" id="2480626"/>
    <lineage>
        <taxon>Bacteria</taxon>
        <taxon>Bacillati</taxon>
        <taxon>Actinomycetota</taxon>
        <taxon>Actinomycetes</taxon>
        <taxon>Streptosporangiales</taxon>
        <taxon>Treboniaceae</taxon>
        <taxon>Trebonia</taxon>
    </lineage>
</organism>
<sequence length="380" mass="39392">MLQQIRRLSNEGLGAGRWAWLIAVRLAIVACLLAAAVVGIRGFLYGDTPVLRVGLSPSAVVVSPDGQTIYLANSDDSITRVSAATGKARRRIAISNGSPGMNAGTDSMAITPDGRTLFTTVTDAVTQASLALARVDLRAGREVGRVPVPGGVDQFVMTKDGRTLYVLSGDSALYPVDVATGRVGTAIPAPDYMLESAVSMVLSPDDATLYIATNEDGPDGSDVLSGAVTPVSLRTGAAGNSIKLGWMPSSLAITPDGRTLYAAIDGLSGIGQLAPNAVDVIDTATGRLRATLRWQAAPLYLQMAPDGKTVWVTSVVDHRVGTADDTVTGIDVATGRPGPSFSTSGWLNAYTDGPAGVAMSPDGQTLYVTMPSGLERFRLS</sequence>
<dbReference type="EMBL" id="RPFW01000004">
    <property type="protein sequence ID" value="TVZ03179.1"/>
    <property type="molecule type" value="Genomic_DNA"/>
</dbReference>
<dbReference type="Gene3D" id="2.130.10.10">
    <property type="entry name" value="YVTN repeat-like/Quinoprotein amine dehydrogenase"/>
    <property type="match status" value="2"/>
</dbReference>
<proteinExistence type="predicted"/>
<dbReference type="RefSeq" id="WP_145855695.1">
    <property type="nucleotide sequence ID" value="NZ_RPFW01000004.1"/>
</dbReference>
<evidence type="ECO:0000313" key="3">
    <source>
        <dbReference type="Proteomes" id="UP000460272"/>
    </source>
</evidence>
<dbReference type="PANTHER" id="PTHR47197:SF3">
    <property type="entry name" value="DIHYDRO-HEME D1 DEHYDROGENASE"/>
    <property type="match status" value="1"/>
</dbReference>
<evidence type="ECO:0000313" key="2">
    <source>
        <dbReference type="EMBL" id="TVZ03179.1"/>
    </source>
</evidence>
<dbReference type="Proteomes" id="UP000460272">
    <property type="component" value="Unassembled WGS sequence"/>
</dbReference>
<keyword evidence="1" id="KW-0472">Membrane</keyword>
<dbReference type="PANTHER" id="PTHR47197">
    <property type="entry name" value="PROTEIN NIRF"/>
    <property type="match status" value="1"/>
</dbReference>
<gene>
    <name evidence="2" type="ORF">EAS64_22330</name>
</gene>
<accession>A0A6P2BVM1</accession>
<reference evidence="2 3" key="1">
    <citation type="submission" date="2018-11" db="EMBL/GenBank/DDBJ databases">
        <title>Trebonia kvetii gen.nov., sp.nov., a novel acidophilic actinobacterium, and proposal of the new actinobacterial family Treboniaceae fam. nov.</title>
        <authorList>
            <person name="Rapoport D."/>
            <person name="Sagova-Mareckova M."/>
            <person name="Sedlacek I."/>
            <person name="Provaznik J."/>
            <person name="Kralova S."/>
            <person name="Pavlinic D."/>
            <person name="Benes V."/>
            <person name="Kopecky J."/>
        </authorList>
    </citation>
    <scope>NUCLEOTIDE SEQUENCE [LARGE SCALE GENOMIC DNA]</scope>
    <source>
        <strain evidence="2 3">15Tr583</strain>
    </source>
</reference>
<dbReference type="InterPro" id="IPR011044">
    <property type="entry name" value="Quino_amine_DH_bsu"/>
</dbReference>
<comment type="caution">
    <text evidence="2">The sequence shown here is derived from an EMBL/GenBank/DDBJ whole genome shotgun (WGS) entry which is preliminary data.</text>
</comment>
<evidence type="ECO:0000256" key="1">
    <source>
        <dbReference type="SAM" id="Phobius"/>
    </source>
</evidence>
<keyword evidence="3" id="KW-1185">Reference proteome</keyword>
<protein>
    <recommendedName>
        <fullName evidence="4">YncE family protein</fullName>
    </recommendedName>
</protein>
<keyword evidence="1" id="KW-0812">Transmembrane</keyword>
<dbReference type="AlphaFoldDB" id="A0A6P2BVM1"/>